<dbReference type="InterPro" id="IPR050595">
    <property type="entry name" value="Bact_response_regulator"/>
</dbReference>
<dbReference type="RefSeq" id="WP_168875493.1">
    <property type="nucleotide sequence ID" value="NZ_JABAIM010000001.1"/>
</dbReference>
<dbReference type="PROSITE" id="PS50110">
    <property type="entry name" value="RESPONSE_REGULATORY"/>
    <property type="match status" value="1"/>
</dbReference>
<dbReference type="CDD" id="cd01949">
    <property type="entry name" value="GGDEF"/>
    <property type="match status" value="1"/>
</dbReference>
<feature type="modified residue" description="4-aspartylphosphate" evidence="2">
    <location>
        <position position="62"/>
    </location>
</feature>
<dbReference type="SUPFAM" id="SSF55073">
    <property type="entry name" value="Nucleotide cyclase"/>
    <property type="match status" value="1"/>
</dbReference>
<accession>A0A847S879</accession>
<dbReference type="InterPro" id="IPR011006">
    <property type="entry name" value="CheY-like_superfamily"/>
</dbReference>
<keyword evidence="6" id="KW-1185">Reference proteome</keyword>
<dbReference type="NCBIfam" id="TIGR00254">
    <property type="entry name" value="GGDEF"/>
    <property type="match status" value="1"/>
</dbReference>
<dbReference type="PROSITE" id="PS50887">
    <property type="entry name" value="GGDEF"/>
    <property type="match status" value="1"/>
</dbReference>
<dbReference type="Proteomes" id="UP000587991">
    <property type="component" value="Unassembled WGS sequence"/>
</dbReference>
<protein>
    <submittedName>
        <fullName evidence="5">Diguanylate cyclase</fullName>
    </submittedName>
</protein>
<evidence type="ECO:0000259" key="3">
    <source>
        <dbReference type="PROSITE" id="PS50110"/>
    </source>
</evidence>
<dbReference type="Gene3D" id="3.40.50.2300">
    <property type="match status" value="1"/>
</dbReference>
<sequence length="397" mass="43763">MLNEDNLASELPRILIVDDSRMVRASLRKHLTGHYDLVEEADGEAAWTRLQQDASIRLMISDVSMPKLDGHGLLQRIRACDLPALRSLPIIIISGDEDDAAKQHAADLGANDFITKSTDQVELLARIKGNLSRIEAEKQLRTAQQTIEFAATTDPVTGLFTQNYVIRQGQKFMAYARRHDEPVAVLAIGLDRFDELTQRYPDVVCNKILQMFGKMLSAKLRGEDVVARCEDQYFAIALPNTSLNQAIIAAERVCQATAGAKITYRGDVIKLSCSIGLACSSQAVEHDFEGLLALASARLGMAQDQGGNWIEGQAIPENMPAPTASAVLEDSSMDVLDMPAQYNVEQALELIRDGRHTEVLVVLPALMKELLPLLELGSAYFQLDWSMDSLREQLGES</sequence>
<keyword evidence="1 2" id="KW-0597">Phosphoprotein</keyword>
<reference evidence="5 6" key="1">
    <citation type="submission" date="2020-04" db="EMBL/GenBank/DDBJ databases">
        <title>Draft genome of Leeia sp. IMCC25680.</title>
        <authorList>
            <person name="Song J."/>
            <person name="Cho J.-C."/>
        </authorList>
    </citation>
    <scope>NUCLEOTIDE SEQUENCE [LARGE SCALE GENOMIC DNA]</scope>
    <source>
        <strain evidence="5 6">IMCC25680</strain>
    </source>
</reference>
<feature type="domain" description="Response regulatory" evidence="3">
    <location>
        <begin position="13"/>
        <end position="131"/>
    </location>
</feature>
<evidence type="ECO:0000313" key="6">
    <source>
        <dbReference type="Proteomes" id="UP000587991"/>
    </source>
</evidence>
<gene>
    <name evidence="5" type="ORF">HF682_01515</name>
</gene>
<dbReference type="AlphaFoldDB" id="A0A847S879"/>
<dbReference type="GO" id="GO:0000160">
    <property type="term" value="P:phosphorelay signal transduction system"/>
    <property type="evidence" value="ECO:0007669"/>
    <property type="project" value="InterPro"/>
</dbReference>
<dbReference type="PANTHER" id="PTHR44591:SF3">
    <property type="entry name" value="RESPONSE REGULATORY DOMAIN-CONTAINING PROTEIN"/>
    <property type="match status" value="1"/>
</dbReference>
<proteinExistence type="predicted"/>
<evidence type="ECO:0000256" key="2">
    <source>
        <dbReference type="PROSITE-ProRule" id="PRU00169"/>
    </source>
</evidence>
<dbReference type="SUPFAM" id="SSF52172">
    <property type="entry name" value="CheY-like"/>
    <property type="match status" value="1"/>
</dbReference>
<dbReference type="InterPro" id="IPR001789">
    <property type="entry name" value="Sig_transdc_resp-reg_receiver"/>
</dbReference>
<dbReference type="Pfam" id="PF00990">
    <property type="entry name" value="GGDEF"/>
    <property type="match status" value="1"/>
</dbReference>
<evidence type="ECO:0000259" key="4">
    <source>
        <dbReference type="PROSITE" id="PS50887"/>
    </source>
</evidence>
<dbReference type="SMART" id="SM00267">
    <property type="entry name" value="GGDEF"/>
    <property type="match status" value="1"/>
</dbReference>
<dbReference type="PANTHER" id="PTHR44591">
    <property type="entry name" value="STRESS RESPONSE REGULATOR PROTEIN 1"/>
    <property type="match status" value="1"/>
</dbReference>
<name>A0A847S879_9NEIS</name>
<dbReference type="InterPro" id="IPR029787">
    <property type="entry name" value="Nucleotide_cyclase"/>
</dbReference>
<dbReference type="Gene3D" id="3.30.70.270">
    <property type="match status" value="1"/>
</dbReference>
<dbReference type="InterPro" id="IPR000160">
    <property type="entry name" value="GGDEF_dom"/>
</dbReference>
<dbReference type="Pfam" id="PF00072">
    <property type="entry name" value="Response_reg"/>
    <property type="match status" value="1"/>
</dbReference>
<organism evidence="5 6">
    <name type="scientific">Leeia aquatica</name>
    <dbReference type="NCBI Taxonomy" id="2725557"/>
    <lineage>
        <taxon>Bacteria</taxon>
        <taxon>Pseudomonadati</taxon>
        <taxon>Pseudomonadota</taxon>
        <taxon>Betaproteobacteria</taxon>
        <taxon>Neisseriales</taxon>
        <taxon>Leeiaceae</taxon>
        <taxon>Leeia</taxon>
    </lineage>
</organism>
<dbReference type="InterPro" id="IPR043128">
    <property type="entry name" value="Rev_trsase/Diguanyl_cyclase"/>
</dbReference>
<dbReference type="SMART" id="SM00448">
    <property type="entry name" value="REC"/>
    <property type="match status" value="1"/>
</dbReference>
<feature type="domain" description="GGDEF" evidence="4">
    <location>
        <begin position="181"/>
        <end position="315"/>
    </location>
</feature>
<evidence type="ECO:0000313" key="5">
    <source>
        <dbReference type="EMBL" id="NLR73836.1"/>
    </source>
</evidence>
<dbReference type="EMBL" id="JABAIM010000001">
    <property type="protein sequence ID" value="NLR73836.1"/>
    <property type="molecule type" value="Genomic_DNA"/>
</dbReference>
<comment type="caution">
    <text evidence="5">The sequence shown here is derived from an EMBL/GenBank/DDBJ whole genome shotgun (WGS) entry which is preliminary data.</text>
</comment>
<evidence type="ECO:0000256" key="1">
    <source>
        <dbReference type="ARBA" id="ARBA00022553"/>
    </source>
</evidence>